<evidence type="ECO:0000256" key="7">
    <source>
        <dbReference type="PIRNR" id="PIRNR017300"/>
    </source>
</evidence>
<feature type="region of interest" description="Disordered" evidence="8">
    <location>
        <begin position="101"/>
        <end position="171"/>
    </location>
</feature>
<evidence type="ECO:0000313" key="10">
    <source>
        <dbReference type="RefSeq" id="XP_026680358.1"/>
    </source>
</evidence>
<protein>
    <recommendedName>
        <fullName evidence="7">U3 small nucleolar ribonucleoprotein protein MPP10</fullName>
    </recommendedName>
</protein>
<feature type="region of interest" description="Disordered" evidence="8">
    <location>
        <begin position="425"/>
        <end position="451"/>
    </location>
</feature>
<feature type="compositionally biased region" description="Acidic residues" evidence="8">
    <location>
        <begin position="203"/>
        <end position="228"/>
    </location>
</feature>
<evidence type="ECO:0000256" key="3">
    <source>
        <dbReference type="ARBA" id="ARBA00022552"/>
    </source>
</evidence>
<keyword evidence="3 7" id="KW-0698">rRNA processing</keyword>
<dbReference type="GO" id="GO:0032040">
    <property type="term" value="C:small-subunit processome"/>
    <property type="evidence" value="ECO:0007669"/>
    <property type="project" value="TreeGrafter"/>
</dbReference>
<keyword evidence="2 7" id="KW-0690">Ribosome biogenesis</keyword>
<dbReference type="GeneID" id="103510534"/>
<feature type="compositionally biased region" description="Basic and acidic residues" evidence="8">
    <location>
        <begin position="189"/>
        <end position="202"/>
    </location>
</feature>
<feature type="compositionally biased region" description="Basic and acidic residues" evidence="8">
    <location>
        <begin position="125"/>
        <end position="140"/>
    </location>
</feature>
<comment type="function">
    <text evidence="7">Involved in nucleolar processing of pre-18S ribosomal RNA.</text>
</comment>
<evidence type="ECO:0000256" key="1">
    <source>
        <dbReference type="ARBA" id="ARBA00004604"/>
    </source>
</evidence>
<feature type="compositionally biased region" description="Acidic residues" evidence="8">
    <location>
        <begin position="107"/>
        <end position="124"/>
    </location>
</feature>
<dbReference type="RefSeq" id="XP_026680358.1">
    <property type="nucleotide sequence ID" value="XM_026824557.1"/>
</dbReference>
<sequence length="629" mass="73259">MKNKYGSSWRSKISSVQENLRDPVKSLVKNVYDLSKSFEEKLHGKNTSKGNATLKKLIINSLDEEQIWQQLEIQNSYKNTEFLRQTSVILNANEKQKSITFPFKFQDEEDEDVEEEESEEDEGKEDTRDSEKEDDFHDLKEEEEEEESDDGDENESKPTEEELKGIDNSGSIVDDKFFKLNELDKYLEAEDRKEMKRNKGGEDSDEDDEELIDYFEDDESEEEDEDDEGIKFNDFFRNPGEKFDEKYKSKQKKKLRFENFEDEEDIDENEIEEFDEEEEQEEEDNIEDSEDNDFGNTKPTSKELKSSLELRQERLKKKIESLEEDLVSEKPWQMKGEVSAMKRPQNSLLEEVVEFDLTTRPAPEITEETTLKLEDIIRQRIKDKAWDDVERKIKPVDTPQESIGCNKFFNLDLGTDHTKEYLKQAESTTANPLDEKPEEVPLDDKISTDHTKVIQKRRPGSLGVPYTPKMVLPEIRIVNNTPAIEMEEVAPVTSTDATLLAPEEVKSKHKGELMSKEERTDTDKKRERRKKKIKQKVKQKARQDKDKLSDLLQPGMGKKFNKEKMKKTLESVTKSRNVKKMVDAGDTKAVKSSTAFFNQLQDEVKATIKRKTSGETKKKSEHSAKKLKL</sequence>
<dbReference type="InterPro" id="IPR012173">
    <property type="entry name" value="Mpp10"/>
</dbReference>
<comment type="similarity">
    <text evidence="6 7">Belongs to the MPP10 family.</text>
</comment>
<evidence type="ECO:0000256" key="8">
    <source>
        <dbReference type="SAM" id="MobiDB-lite"/>
    </source>
</evidence>
<dbReference type="PANTHER" id="PTHR17039:SF0">
    <property type="entry name" value="U3 SMALL NUCLEOLAR RIBONUCLEOPROTEIN PROTEIN MPP10"/>
    <property type="match status" value="1"/>
</dbReference>
<accession>A0A3Q0J077</accession>
<name>A0A3Q0J077_DIACI</name>
<evidence type="ECO:0000313" key="9">
    <source>
        <dbReference type="Proteomes" id="UP000079169"/>
    </source>
</evidence>
<comment type="subcellular location">
    <subcellularLocation>
        <location evidence="1 7">Nucleus</location>
        <location evidence="1 7">Nucleolus</location>
    </subcellularLocation>
</comment>
<evidence type="ECO:0000256" key="5">
    <source>
        <dbReference type="ARBA" id="ARBA00023274"/>
    </source>
</evidence>
<dbReference type="Proteomes" id="UP000079169">
    <property type="component" value="Unplaced"/>
</dbReference>
<feature type="compositionally biased region" description="Basic and acidic residues" evidence="8">
    <location>
        <begin position="560"/>
        <end position="569"/>
    </location>
</feature>
<feature type="compositionally biased region" description="Basic residues" evidence="8">
    <location>
        <begin position="526"/>
        <end position="540"/>
    </location>
</feature>
<feature type="region of interest" description="Disordered" evidence="8">
    <location>
        <begin position="494"/>
        <end position="576"/>
    </location>
</feature>
<organism evidence="9 10">
    <name type="scientific">Diaphorina citri</name>
    <name type="common">Asian citrus psyllid</name>
    <dbReference type="NCBI Taxonomy" id="121845"/>
    <lineage>
        <taxon>Eukaryota</taxon>
        <taxon>Metazoa</taxon>
        <taxon>Ecdysozoa</taxon>
        <taxon>Arthropoda</taxon>
        <taxon>Hexapoda</taxon>
        <taxon>Insecta</taxon>
        <taxon>Pterygota</taxon>
        <taxon>Neoptera</taxon>
        <taxon>Paraneoptera</taxon>
        <taxon>Hemiptera</taxon>
        <taxon>Sternorrhyncha</taxon>
        <taxon>Psylloidea</taxon>
        <taxon>Psyllidae</taxon>
        <taxon>Diaphorininae</taxon>
        <taxon>Diaphorina</taxon>
    </lineage>
</organism>
<keyword evidence="5 7" id="KW-0687">Ribonucleoprotein</keyword>
<dbReference type="KEGG" id="dci:103510534"/>
<feature type="compositionally biased region" description="Acidic residues" evidence="8">
    <location>
        <begin position="141"/>
        <end position="153"/>
    </location>
</feature>
<dbReference type="Pfam" id="PF04006">
    <property type="entry name" value="Mpp10"/>
    <property type="match status" value="1"/>
</dbReference>
<dbReference type="AlphaFoldDB" id="A0A3Q0J077"/>
<dbReference type="STRING" id="121845.A0A3Q0J077"/>
<feature type="compositionally biased region" description="Basic and acidic residues" evidence="8">
    <location>
        <begin position="503"/>
        <end position="525"/>
    </location>
</feature>
<reference evidence="10" key="1">
    <citation type="submission" date="2025-08" db="UniProtKB">
        <authorList>
            <consortium name="RefSeq"/>
        </authorList>
    </citation>
    <scope>IDENTIFICATION</scope>
</reference>
<feature type="compositionally biased region" description="Basic and acidic residues" evidence="8">
    <location>
        <begin position="239"/>
        <end position="248"/>
    </location>
</feature>
<dbReference type="GO" id="GO:0006364">
    <property type="term" value="P:rRNA processing"/>
    <property type="evidence" value="ECO:0007669"/>
    <property type="project" value="UniProtKB-KW"/>
</dbReference>
<dbReference type="GO" id="GO:0005732">
    <property type="term" value="C:sno(s)RNA-containing ribonucleoprotein complex"/>
    <property type="evidence" value="ECO:0007669"/>
    <property type="project" value="UniProtKB-UniRule"/>
</dbReference>
<feature type="compositionally biased region" description="Acidic residues" evidence="8">
    <location>
        <begin position="260"/>
        <end position="293"/>
    </location>
</feature>
<feature type="region of interest" description="Disordered" evidence="8">
    <location>
        <begin position="189"/>
        <end position="307"/>
    </location>
</feature>
<feature type="compositionally biased region" description="Basic and acidic residues" evidence="8">
    <location>
        <begin position="154"/>
        <end position="165"/>
    </location>
</feature>
<evidence type="ECO:0000256" key="2">
    <source>
        <dbReference type="ARBA" id="ARBA00022517"/>
    </source>
</evidence>
<evidence type="ECO:0000256" key="6">
    <source>
        <dbReference type="ARBA" id="ARBA00029455"/>
    </source>
</evidence>
<evidence type="ECO:0000256" key="4">
    <source>
        <dbReference type="ARBA" id="ARBA00023242"/>
    </source>
</evidence>
<keyword evidence="9" id="KW-1185">Reference proteome</keyword>
<proteinExistence type="inferred from homology"/>
<dbReference type="GO" id="GO:0034457">
    <property type="term" value="C:Mpp10 complex"/>
    <property type="evidence" value="ECO:0007669"/>
    <property type="project" value="UniProtKB-UniRule"/>
</dbReference>
<gene>
    <name evidence="10" type="primary">LOC103510534</name>
</gene>
<feature type="compositionally biased region" description="Basic and acidic residues" evidence="8">
    <location>
        <begin position="433"/>
        <end position="451"/>
    </location>
</feature>
<dbReference type="PIRSF" id="PIRSF017300">
    <property type="entry name" value="snoRNP_Mpp10"/>
    <property type="match status" value="1"/>
</dbReference>
<feature type="region of interest" description="Disordered" evidence="8">
    <location>
        <begin position="608"/>
        <end position="629"/>
    </location>
</feature>
<keyword evidence="4 7" id="KW-0539">Nucleus</keyword>
<dbReference type="PaxDb" id="121845-A0A3Q0J077"/>
<dbReference type="PANTHER" id="PTHR17039">
    <property type="entry name" value="U3 SMALL NUCLEOLAR RIBONUCLEOPROTEIN PROTEIN MPP10"/>
    <property type="match status" value="1"/>
</dbReference>